<reference evidence="2" key="2">
    <citation type="submission" date="2020-02" db="EMBL/GenBank/DDBJ databases">
        <title>Identification and distribution of gene clusters putatively required for synthesis of sphingolipid metabolism inhibitors in phylogenetically diverse species of the filamentous fungus Fusarium.</title>
        <authorList>
            <person name="Kim H.-S."/>
            <person name="Busman M."/>
            <person name="Brown D.W."/>
            <person name="Divon H."/>
            <person name="Uhlig S."/>
            <person name="Proctor R.H."/>
        </authorList>
    </citation>
    <scope>NUCLEOTIDE SEQUENCE</scope>
    <source>
        <strain evidence="2">NRRL 25174</strain>
    </source>
</reference>
<reference evidence="2" key="1">
    <citation type="journal article" date="2017" name="Mycologia">
        <title>Fusarium algeriense, sp. nov., a novel toxigenic crown rot pathogen of durum wheat from Algeria is nested in the Fusarium burgessii species complex.</title>
        <authorList>
            <person name="Laraba I."/>
            <person name="Keddad A."/>
            <person name="Boureghda H."/>
            <person name="Abdallah N."/>
            <person name="Vaughan M.M."/>
            <person name="Proctor R.H."/>
            <person name="Busman M."/>
            <person name="O'Donnell K."/>
        </authorList>
    </citation>
    <scope>NUCLEOTIDE SEQUENCE</scope>
    <source>
        <strain evidence="2">NRRL 25174</strain>
    </source>
</reference>
<dbReference type="AlphaFoldDB" id="A0A9P5E0V9"/>
<sequence length="67" mass="7224">MSFLETVENPRPGRDLPDGFSRDAGAGFLLGGLGGVVGFGISYILVCFIVSTVRARRQRNRRSAPVN</sequence>
<evidence type="ECO:0000313" key="3">
    <source>
        <dbReference type="Proteomes" id="UP000730481"/>
    </source>
</evidence>
<organism evidence="2 3">
    <name type="scientific">Fusarium beomiforme</name>
    <dbReference type="NCBI Taxonomy" id="44412"/>
    <lineage>
        <taxon>Eukaryota</taxon>
        <taxon>Fungi</taxon>
        <taxon>Dikarya</taxon>
        <taxon>Ascomycota</taxon>
        <taxon>Pezizomycotina</taxon>
        <taxon>Sordariomycetes</taxon>
        <taxon>Hypocreomycetidae</taxon>
        <taxon>Hypocreales</taxon>
        <taxon>Nectriaceae</taxon>
        <taxon>Fusarium</taxon>
        <taxon>Fusarium burgessii species complex</taxon>
    </lineage>
</organism>
<dbReference type="Proteomes" id="UP000730481">
    <property type="component" value="Unassembled WGS sequence"/>
</dbReference>
<evidence type="ECO:0000256" key="1">
    <source>
        <dbReference type="SAM" id="Phobius"/>
    </source>
</evidence>
<keyword evidence="3" id="KW-1185">Reference proteome</keyword>
<evidence type="ECO:0000313" key="2">
    <source>
        <dbReference type="EMBL" id="KAF4341999.1"/>
    </source>
</evidence>
<protein>
    <submittedName>
        <fullName evidence="2">Uncharacterized protein</fullName>
    </submittedName>
</protein>
<dbReference type="EMBL" id="PVQB02000165">
    <property type="protein sequence ID" value="KAF4341999.1"/>
    <property type="molecule type" value="Genomic_DNA"/>
</dbReference>
<comment type="caution">
    <text evidence="2">The sequence shown here is derived from an EMBL/GenBank/DDBJ whole genome shotgun (WGS) entry which is preliminary data.</text>
</comment>
<proteinExistence type="predicted"/>
<keyword evidence="1" id="KW-0812">Transmembrane</keyword>
<gene>
    <name evidence="2" type="ORF">FBEOM_4049</name>
</gene>
<keyword evidence="1" id="KW-0472">Membrane</keyword>
<name>A0A9P5E0V9_9HYPO</name>
<feature type="transmembrane region" description="Helical" evidence="1">
    <location>
        <begin position="26"/>
        <end position="53"/>
    </location>
</feature>
<accession>A0A9P5E0V9</accession>
<keyword evidence="1" id="KW-1133">Transmembrane helix</keyword>